<dbReference type="EMBL" id="CP002026">
    <property type="protein sequence ID" value="ADH87920.1"/>
    <property type="molecule type" value="Genomic_DNA"/>
</dbReference>
<feature type="compositionally biased region" description="Basic and acidic residues" evidence="1">
    <location>
        <begin position="1"/>
        <end position="10"/>
    </location>
</feature>
<accession>D7A4A0</accession>
<keyword evidence="2" id="KW-0812">Transmembrane</keyword>
<feature type="region of interest" description="Disordered" evidence="1">
    <location>
        <begin position="1"/>
        <end position="23"/>
    </location>
</feature>
<name>D7A4A0_ANCN5</name>
<evidence type="ECO:0000256" key="2">
    <source>
        <dbReference type="SAM" id="Phobius"/>
    </source>
</evidence>
<gene>
    <name evidence="3" type="ordered locus">Snov_0587</name>
</gene>
<sequence length="60" mass="6669">MPDENKKPEPQDEGVVLTDEQKRRRRARSIAIAVVLGALCVLFYVVTIVKLGPAVLVRPL</sequence>
<keyword evidence="4" id="KW-1185">Reference proteome</keyword>
<dbReference type="STRING" id="639283.Snov_0587"/>
<evidence type="ECO:0000313" key="4">
    <source>
        <dbReference type="Proteomes" id="UP000006633"/>
    </source>
</evidence>
<dbReference type="HOGENOM" id="CLU_209145_0_0_5"/>
<evidence type="ECO:0000256" key="1">
    <source>
        <dbReference type="SAM" id="MobiDB-lite"/>
    </source>
</evidence>
<dbReference type="RefSeq" id="WP_013165425.1">
    <property type="nucleotide sequence ID" value="NC_014217.1"/>
</dbReference>
<protein>
    <submittedName>
        <fullName evidence="3">Protein CoxF</fullName>
    </submittedName>
</protein>
<evidence type="ECO:0000313" key="3">
    <source>
        <dbReference type="EMBL" id="ADH87920.1"/>
    </source>
</evidence>
<dbReference type="AlphaFoldDB" id="D7A4A0"/>
<reference evidence="3 4" key="1">
    <citation type="journal article" date="2012" name="Stand. Genomic Sci.">
        <title>Complete genome sequence of the facultatively chemolithoautotrophic and methylotrophic alpha Proteobacterium Starkeya novella type strain (ATCC 8093(T)).</title>
        <authorList>
            <person name="Kappler U."/>
            <person name="Davenport K."/>
            <person name="Beatson S."/>
            <person name="Lucas S."/>
            <person name="Lapidus A."/>
            <person name="Copeland A."/>
            <person name="Berry K.W."/>
            <person name="Glavina Del Rio T."/>
            <person name="Hammon N."/>
            <person name="Dalin E."/>
            <person name="Tice H."/>
            <person name="Pitluck S."/>
            <person name="Richardson P."/>
            <person name="Bruce D."/>
            <person name="Goodwin L.A."/>
            <person name="Han C."/>
            <person name="Tapia R."/>
            <person name="Detter J.C."/>
            <person name="Chang Y.J."/>
            <person name="Jeffries C.D."/>
            <person name="Land M."/>
            <person name="Hauser L."/>
            <person name="Kyrpides N.C."/>
            <person name="Goker M."/>
            <person name="Ivanova N."/>
            <person name="Klenk H.P."/>
            <person name="Woyke T."/>
        </authorList>
    </citation>
    <scope>NUCLEOTIDE SEQUENCE [LARGE SCALE GENOMIC DNA]</scope>
    <source>
        <strain evidence="4">ATCC 8093 / DSM 506 / JCM 20403 / CCM 1077 / IAM 12100 / NBRC 12443 / NCIMB 10456</strain>
    </source>
</reference>
<dbReference type="Proteomes" id="UP000006633">
    <property type="component" value="Chromosome"/>
</dbReference>
<dbReference type="KEGG" id="sno:Snov_0587"/>
<keyword evidence="2" id="KW-0472">Membrane</keyword>
<dbReference type="eggNOG" id="ENOG5033A6Y">
    <property type="taxonomic scope" value="Bacteria"/>
</dbReference>
<feature type="transmembrane region" description="Helical" evidence="2">
    <location>
        <begin position="30"/>
        <end position="51"/>
    </location>
</feature>
<proteinExistence type="predicted"/>
<keyword evidence="2" id="KW-1133">Transmembrane helix</keyword>
<organism evidence="3 4">
    <name type="scientific">Ancylobacter novellus (strain ATCC 8093 / DSM 506 / JCM 20403 / CCM 1077 / IAM 12100 / NBRC 12443 / NCIMB 10456)</name>
    <name type="common">Starkeya novella</name>
    <dbReference type="NCBI Taxonomy" id="639283"/>
    <lineage>
        <taxon>Bacteria</taxon>
        <taxon>Pseudomonadati</taxon>
        <taxon>Pseudomonadota</taxon>
        <taxon>Alphaproteobacteria</taxon>
        <taxon>Hyphomicrobiales</taxon>
        <taxon>Xanthobacteraceae</taxon>
        <taxon>Ancylobacter</taxon>
    </lineage>
</organism>